<sequence length="107" mass="12522">MSVRSLLLPLIPLLTLIFLNWLIIRLGELGAAFLSNTSKCYKQDQTKIIFIYFKIQIFLKVDQDDVQQSFFLAETLKYLFLTFSDSNKISLDKWVFNTEAHPFPIEI</sequence>
<reference evidence="1" key="1">
    <citation type="submission" date="2023-11" db="EMBL/GenBank/DDBJ databases">
        <authorList>
            <person name="Poullet M."/>
        </authorList>
    </citation>
    <scope>NUCLEOTIDE SEQUENCE</scope>
    <source>
        <strain evidence="1">E1834</strain>
    </source>
</reference>
<comment type="caution">
    <text evidence="1">The sequence shown here is derived from an EMBL/GenBank/DDBJ whole genome shotgun (WGS) entry which is preliminary data.</text>
</comment>
<proteinExistence type="predicted"/>
<dbReference type="Proteomes" id="UP001497535">
    <property type="component" value="Unassembled WGS sequence"/>
</dbReference>
<evidence type="ECO:0000313" key="1">
    <source>
        <dbReference type="EMBL" id="CAK5085580.1"/>
    </source>
</evidence>
<organism evidence="1 2">
    <name type="scientific">Meloidogyne enterolobii</name>
    <name type="common">Root-knot nematode worm</name>
    <name type="synonym">Meloidogyne mayaguensis</name>
    <dbReference type="NCBI Taxonomy" id="390850"/>
    <lineage>
        <taxon>Eukaryota</taxon>
        <taxon>Metazoa</taxon>
        <taxon>Ecdysozoa</taxon>
        <taxon>Nematoda</taxon>
        <taxon>Chromadorea</taxon>
        <taxon>Rhabditida</taxon>
        <taxon>Tylenchina</taxon>
        <taxon>Tylenchomorpha</taxon>
        <taxon>Tylenchoidea</taxon>
        <taxon>Meloidogynidae</taxon>
        <taxon>Meloidogyninae</taxon>
        <taxon>Meloidogyne</taxon>
    </lineage>
</organism>
<keyword evidence="2" id="KW-1185">Reference proteome</keyword>
<accession>A0ACB1A2Q1</accession>
<protein>
    <submittedName>
        <fullName evidence="1">Uncharacterized protein</fullName>
    </submittedName>
</protein>
<gene>
    <name evidence="1" type="ORF">MENTE1834_LOCUS33039</name>
</gene>
<name>A0ACB1A2Q1_MELEN</name>
<dbReference type="EMBL" id="CAVMJV010000057">
    <property type="protein sequence ID" value="CAK5085580.1"/>
    <property type="molecule type" value="Genomic_DNA"/>
</dbReference>
<evidence type="ECO:0000313" key="2">
    <source>
        <dbReference type="Proteomes" id="UP001497535"/>
    </source>
</evidence>